<protein>
    <submittedName>
        <fullName evidence="3">Negative elongation factor B</fullName>
    </submittedName>
</protein>
<reference evidence="3" key="2">
    <citation type="submission" date="2025-08" db="UniProtKB">
        <authorList>
            <consortium name="RefSeq"/>
        </authorList>
    </citation>
    <scope>IDENTIFICATION</scope>
</reference>
<gene>
    <name evidence="3" type="primary">LOC100200280</name>
</gene>
<dbReference type="Pfam" id="PF06209">
    <property type="entry name" value="COBRA1"/>
    <property type="match status" value="1"/>
</dbReference>
<keyword evidence="3" id="KW-0648">Protein biosynthesis</keyword>
<name>A0ABM4BE09_HYDVU</name>
<dbReference type="InterPro" id="IPR010405">
    <property type="entry name" value="COBRA1"/>
</dbReference>
<feature type="region of interest" description="Disordered" evidence="1">
    <location>
        <begin position="541"/>
        <end position="566"/>
    </location>
</feature>
<dbReference type="PANTHER" id="PTHR13503:SF3">
    <property type="entry name" value="NEGATIVE ELONGATION FACTOR B"/>
    <property type="match status" value="1"/>
</dbReference>
<dbReference type="GeneID" id="100200280"/>
<dbReference type="RefSeq" id="XP_065647183.1">
    <property type="nucleotide sequence ID" value="XM_065791111.1"/>
</dbReference>
<dbReference type="Proteomes" id="UP001652625">
    <property type="component" value="Chromosome 02"/>
</dbReference>
<keyword evidence="2" id="KW-1185">Reference proteome</keyword>
<keyword evidence="3" id="KW-0251">Elongation factor</keyword>
<evidence type="ECO:0000313" key="3">
    <source>
        <dbReference type="RefSeq" id="XP_065647183.1"/>
    </source>
</evidence>
<accession>A0ABM4BE09</accession>
<organism evidence="2 3">
    <name type="scientific">Hydra vulgaris</name>
    <name type="common">Hydra</name>
    <name type="synonym">Hydra attenuata</name>
    <dbReference type="NCBI Taxonomy" id="6087"/>
    <lineage>
        <taxon>Eukaryota</taxon>
        <taxon>Metazoa</taxon>
        <taxon>Cnidaria</taxon>
        <taxon>Hydrozoa</taxon>
        <taxon>Hydroidolina</taxon>
        <taxon>Anthoathecata</taxon>
        <taxon>Aplanulata</taxon>
        <taxon>Hydridae</taxon>
        <taxon>Hydra</taxon>
    </lineage>
</organism>
<reference evidence="2" key="1">
    <citation type="submission" date="2025-05" db="UniProtKB">
        <authorList>
            <consortium name="RefSeq"/>
        </authorList>
    </citation>
    <scope>NUCLEOTIDE SEQUENCE [LARGE SCALE GENOMIC DNA]</scope>
</reference>
<sequence>MSGFEESGLAGKHSIRKGFKECREPEAFISTFQQENCVLLSSLHPALHLLDLQEVKRVVFHQSVISDLSEKLIKRINASDYNDQKLKELIDHTIQFIHVDALRPVIMTALKKLKEVKPETIELISLNEKIYNDCPIEVKRKVWMKKHPLFGDAVGPILNRYIIEKQSLIYSTENNKSQNFFSLSTRERRQKPIVKQLVEMIGTSIDLYNLVLQFLRTLFLRTKEENYCSLRSELLMAFHDADIKEIHQVDPCHKFTWCLDACIRDKSIDTRRLKELQTFLDTIKNGQEEVIGDIAMILCDPYATNTIIVSIMQVLNKLIAVDVLPRSSGDLMFLIRLLCLSLGAWDMIKAQNFKEESLNIDIVTKFLPLLMSTMMDGMGDESNENSNNIKVPDNLFKFIQESTPSQLIICYYLNQVIQSDKVAILEVVLPQFAQVLKNQVISTYVFNLFVHRFACCEENFSRTRYLNLVFDQFLFVWLQNDDAFHHILRLLWFVYQKVDSQELVRLLTATQPLSKHTDVIHDLHARLVDIIASSKVNTPLSTGSNEHNNSISPVTSPNTLFQGITN</sequence>
<proteinExistence type="predicted"/>
<dbReference type="PANTHER" id="PTHR13503">
    <property type="entry name" value="NEGATIVE ELONGATION FACTOR COMPLEX MEMBER B"/>
    <property type="match status" value="1"/>
</dbReference>
<evidence type="ECO:0000256" key="1">
    <source>
        <dbReference type="SAM" id="MobiDB-lite"/>
    </source>
</evidence>
<evidence type="ECO:0000313" key="2">
    <source>
        <dbReference type="Proteomes" id="UP001652625"/>
    </source>
</evidence>
<dbReference type="GO" id="GO:0003746">
    <property type="term" value="F:translation elongation factor activity"/>
    <property type="evidence" value="ECO:0007669"/>
    <property type="project" value="UniProtKB-KW"/>
</dbReference>